<dbReference type="Proteomes" id="UP001232245">
    <property type="component" value="Unassembled WGS sequence"/>
</dbReference>
<organism evidence="2 3">
    <name type="scientific">Metabacillus niabensis</name>
    <dbReference type="NCBI Taxonomy" id="324854"/>
    <lineage>
        <taxon>Bacteria</taxon>
        <taxon>Bacillati</taxon>
        <taxon>Bacillota</taxon>
        <taxon>Bacilli</taxon>
        <taxon>Bacillales</taxon>
        <taxon>Bacillaceae</taxon>
        <taxon>Metabacillus</taxon>
    </lineage>
</organism>
<keyword evidence="1" id="KW-0812">Transmembrane</keyword>
<keyword evidence="1" id="KW-1133">Transmembrane helix</keyword>
<name>A0ABT9YZV6_9BACI</name>
<dbReference type="EMBL" id="JAUSTZ010000003">
    <property type="protein sequence ID" value="MDQ0225537.1"/>
    <property type="molecule type" value="Genomic_DNA"/>
</dbReference>
<keyword evidence="1" id="KW-0472">Membrane</keyword>
<keyword evidence="3" id="KW-1185">Reference proteome</keyword>
<evidence type="ECO:0000313" key="3">
    <source>
        <dbReference type="Proteomes" id="UP001232245"/>
    </source>
</evidence>
<protein>
    <recommendedName>
        <fullName evidence="4">TMhelix containing protein</fullName>
    </recommendedName>
</protein>
<comment type="caution">
    <text evidence="2">The sequence shown here is derived from an EMBL/GenBank/DDBJ whole genome shotgun (WGS) entry which is preliminary data.</text>
</comment>
<evidence type="ECO:0008006" key="4">
    <source>
        <dbReference type="Google" id="ProtNLM"/>
    </source>
</evidence>
<evidence type="ECO:0000313" key="2">
    <source>
        <dbReference type="EMBL" id="MDQ0225537.1"/>
    </source>
</evidence>
<proteinExistence type="predicted"/>
<accession>A0ABT9YZV6</accession>
<reference evidence="2 3" key="1">
    <citation type="submission" date="2023-07" db="EMBL/GenBank/DDBJ databases">
        <title>Genomic Encyclopedia of Type Strains, Phase IV (KMG-IV): sequencing the most valuable type-strain genomes for metagenomic binning, comparative biology and taxonomic classification.</title>
        <authorList>
            <person name="Goeker M."/>
        </authorList>
    </citation>
    <scope>NUCLEOTIDE SEQUENCE [LARGE SCALE GENOMIC DNA]</scope>
    <source>
        <strain evidence="2 3">DSM 17723</strain>
    </source>
</reference>
<sequence>MQEENFFKGMVWATLLSIPLWLSFFGWIKMTINLMKYL</sequence>
<feature type="transmembrane region" description="Helical" evidence="1">
    <location>
        <begin position="6"/>
        <end position="28"/>
    </location>
</feature>
<evidence type="ECO:0000256" key="1">
    <source>
        <dbReference type="SAM" id="Phobius"/>
    </source>
</evidence>
<gene>
    <name evidence="2" type="ORF">J2S02_001881</name>
</gene>